<feature type="region of interest" description="Disordered" evidence="4">
    <location>
        <begin position="1"/>
        <end position="22"/>
    </location>
</feature>
<dbReference type="PANTHER" id="PTHR43143:SF5">
    <property type="entry name" value="SECRETED PROTEIN"/>
    <property type="match status" value="1"/>
</dbReference>
<dbReference type="InterPro" id="IPR051918">
    <property type="entry name" value="STPP_CPPED1"/>
</dbReference>
<evidence type="ECO:0000313" key="8">
    <source>
        <dbReference type="Proteomes" id="UP000199126"/>
    </source>
</evidence>
<gene>
    <name evidence="7" type="ORF">SAMN04487948_104441</name>
</gene>
<evidence type="ECO:0000256" key="3">
    <source>
        <dbReference type="ARBA" id="ARBA00022729"/>
    </source>
</evidence>
<dbReference type="PROSITE" id="PS51318">
    <property type="entry name" value="TAT"/>
    <property type="match status" value="1"/>
</dbReference>
<dbReference type="InterPro" id="IPR029052">
    <property type="entry name" value="Metallo-depent_PP-like"/>
</dbReference>
<organism evidence="7 8">
    <name type="scientific">Halogranum amylolyticum</name>
    <dbReference type="NCBI Taxonomy" id="660520"/>
    <lineage>
        <taxon>Archaea</taxon>
        <taxon>Methanobacteriati</taxon>
        <taxon>Methanobacteriota</taxon>
        <taxon>Stenosarchaea group</taxon>
        <taxon>Halobacteria</taxon>
        <taxon>Halobacteriales</taxon>
        <taxon>Haloferacaceae</taxon>
    </lineage>
</organism>
<dbReference type="GO" id="GO:0016787">
    <property type="term" value="F:hydrolase activity"/>
    <property type="evidence" value="ECO:0007669"/>
    <property type="project" value="InterPro"/>
</dbReference>
<reference evidence="8" key="1">
    <citation type="submission" date="2016-10" db="EMBL/GenBank/DDBJ databases">
        <authorList>
            <person name="Varghese N."/>
            <person name="Submissions S."/>
        </authorList>
    </citation>
    <scope>NUCLEOTIDE SEQUENCE [LARGE SCALE GENOMIC DNA]</scope>
    <source>
        <strain evidence="8">CGMCC 1.10121</strain>
    </source>
</reference>
<evidence type="ECO:0000313" key="7">
    <source>
        <dbReference type="EMBL" id="SEO73463.1"/>
    </source>
</evidence>
<dbReference type="Pfam" id="PF00149">
    <property type="entry name" value="Metallophos"/>
    <property type="match status" value="1"/>
</dbReference>
<dbReference type="Gene3D" id="3.60.21.10">
    <property type="match status" value="1"/>
</dbReference>
<dbReference type="Pfam" id="PF24517">
    <property type="entry name" value="CBM96"/>
    <property type="match status" value="1"/>
</dbReference>
<feature type="region of interest" description="Disordered" evidence="4">
    <location>
        <begin position="363"/>
        <end position="405"/>
    </location>
</feature>
<dbReference type="InterPro" id="IPR006311">
    <property type="entry name" value="TAT_signal"/>
</dbReference>
<dbReference type="SUPFAM" id="SSF56300">
    <property type="entry name" value="Metallo-dependent phosphatases"/>
    <property type="match status" value="1"/>
</dbReference>
<dbReference type="NCBIfam" id="NF033679">
    <property type="entry name" value="DNRLRE_dom"/>
    <property type="match status" value="1"/>
</dbReference>
<dbReference type="RefSeq" id="WP_089823823.1">
    <property type="nucleotide sequence ID" value="NZ_FODV01000004.1"/>
</dbReference>
<dbReference type="InterPro" id="IPR004843">
    <property type="entry name" value="Calcineurin-like_PHP"/>
</dbReference>
<dbReference type="EMBL" id="FODV01000004">
    <property type="protein sequence ID" value="SEO73463.1"/>
    <property type="molecule type" value="Genomic_DNA"/>
</dbReference>
<dbReference type="OrthoDB" id="307523at2157"/>
<evidence type="ECO:0000259" key="5">
    <source>
        <dbReference type="Pfam" id="PF00149"/>
    </source>
</evidence>
<keyword evidence="8" id="KW-1185">Reference proteome</keyword>
<dbReference type="PANTHER" id="PTHR43143">
    <property type="entry name" value="METALLOPHOSPHOESTERASE, CALCINEURIN SUPERFAMILY"/>
    <property type="match status" value="1"/>
</dbReference>
<dbReference type="GO" id="GO:0005576">
    <property type="term" value="C:extracellular region"/>
    <property type="evidence" value="ECO:0007669"/>
    <property type="project" value="UniProtKB-SubCell"/>
</dbReference>
<comment type="subcellular location">
    <subcellularLocation>
        <location evidence="1">Secreted</location>
    </subcellularLocation>
</comment>
<evidence type="ECO:0000259" key="6">
    <source>
        <dbReference type="Pfam" id="PF24517"/>
    </source>
</evidence>
<feature type="domain" description="Carbohydrate-binding module family 96" evidence="6">
    <location>
        <begin position="407"/>
        <end position="570"/>
    </location>
</feature>
<keyword evidence="2" id="KW-0964">Secreted</keyword>
<feature type="domain" description="Calcineurin-like phosphoesterase" evidence="5">
    <location>
        <begin position="74"/>
        <end position="243"/>
    </location>
</feature>
<keyword evidence="3" id="KW-0732">Signal</keyword>
<dbReference type="AlphaFoldDB" id="A0A1H8S5M6"/>
<accession>A0A1H8S5M6</accession>
<evidence type="ECO:0000256" key="2">
    <source>
        <dbReference type="ARBA" id="ARBA00022525"/>
    </source>
</evidence>
<protein>
    <submittedName>
        <fullName evidence="7">Calcineurin-like phosphoesterase</fullName>
    </submittedName>
</protein>
<proteinExistence type="predicted"/>
<evidence type="ECO:0000256" key="1">
    <source>
        <dbReference type="ARBA" id="ARBA00004613"/>
    </source>
</evidence>
<name>A0A1H8S5M6_9EURY</name>
<sequence length="576" mass="62739">MQVDETRGSEETSGSRRHDAVVTRRDTLKLSGALGVAALGGFGTSVASAATPAWTLVVVPDTQKYVRRSSLVSYARDQTEWIADNLETENIAFVTHEGDWVDDGSSRTEWRRMHRVWNAIEGKVPYAAAVGDHDYAVEEDRGSSTANYRRFFGERRYRDYSWFGGSAPNDLSHYQRFSAGGYEFLHLDLEWEAPGDPDDPDTPVGWAQRVLDAHPDTPTIVTTHSYLWDKSGREGRTTFVEENSGDGNSGQQLFRKLVAPNPQVFMVLCGNFHEARGTDDGEWAQISQNDAGLDVYELLACYQDYPKGGEGWLRLLRFVPDGGSGGRDRIEVRTYSPALDEFQTDGRSQFQFDLRFADRFGASSADEDGRDDDGDTADGSDGDDTDESAETRTLTFQTGRGGYDGTVDTYLQEDRPAADNGTASTLVVDTNDPHGTGRAAQALLRFDGVVGDGDDRVPRGATVRSASLTLRTVDRGDGAALHRLLVDWRDSDSWNSLGEGVQADGDQAVGEADVTTGRVAAGTTTVDVTASVRSWVTGEPNHGWAFLPSGGNGWDFVSSEGSTPPELTVTFDVASA</sequence>
<evidence type="ECO:0000256" key="4">
    <source>
        <dbReference type="SAM" id="MobiDB-lite"/>
    </source>
</evidence>
<dbReference type="Proteomes" id="UP000199126">
    <property type="component" value="Unassembled WGS sequence"/>
</dbReference>
<feature type="compositionally biased region" description="Acidic residues" evidence="4">
    <location>
        <begin position="365"/>
        <end position="388"/>
    </location>
</feature>
<dbReference type="InterPro" id="IPR055372">
    <property type="entry name" value="CBM96"/>
</dbReference>